<evidence type="ECO:0000313" key="8">
    <source>
        <dbReference type="EMBL" id="SER30144.1"/>
    </source>
</evidence>
<dbReference type="UniPathway" id="UPA00002">
    <property type="reaction ID" value="UER00468"/>
</dbReference>
<comment type="pathway">
    <text evidence="7">Carbohydrate degradation; 2-deoxy-D-ribose 1-phosphate degradation; D-glyceraldehyde 3-phosphate and acetaldehyde from 2-deoxy-alpha-D-ribose 1-phosphate: step 2/2.</text>
</comment>
<evidence type="ECO:0000256" key="6">
    <source>
        <dbReference type="ARBA" id="ARBA00056337"/>
    </source>
</evidence>
<evidence type="ECO:0000256" key="1">
    <source>
        <dbReference type="ARBA" id="ARBA00010936"/>
    </source>
</evidence>
<gene>
    <name evidence="7" type="primary">deoC</name>
    <name evidence="8" type="ORF">SAMN05444359_13326</name>
</gene>
<dbReference type="InParanoid" id="A0A1H9N2I5"/>
<dbReference type="PANTHER" id="PTHR10889:SF1">
    <property type="entry name" value="DEOXYRIBOSE-PHOSPHATE ALDOLASE"/>
    <property type="match status" value="1"/>
</dbReference>
<dbReference type="GO" id="GO:0004139">
    <property type="term" value="F:deoxyribose-phosphate aldolase activity"/>
    <property type="evidence" value="ECO:0007669"/>
    <property type="project" value="UniProtKB-UniRule"/>
</dbReference>
<keyword evidence="4 7" id="KW-0704">Schiff base</keyword>
<reference evidence="9" key="1">
    <citation type="submission" date="2016-10" db="EMBL/GenBank/DDBJ databases">
        <authorList>
            <person name="Varghese N."/>
            <person name="Submissions S."/>
        </authorList>
    </citation>
    <scope>NUCLEOTIDE SEQUENCE [LARGE SCALE GENOMIC DNA]</scope>
    <source>
        <strain evidence="9">DSM 24740</strain>
    </source>
</reference>
<evidence type="ECO:0000256" key="3">
    <source>
        <dbReference type="ARBA" id="ARBA00023239"/>
    </source>
</evidence>
<dbReference type="GO" id="GO:0006018">
    <property type="term" value="P:2-deoxyribose 1-phosphate catabolic process"/>
    <property type="evidence" value="ECO:0007669"/>
    <property type="project" value="UniProtKB-UniRule"/>
</dbReference>
<feature type="active site" description="Schiff-base intermediate with acetaldehyde" evidence="7">
    <location>
        <position position="151"/>
    </location>
</feature>
<comment type="similarity">
    <text evidence="1 7">Belongs to the DeoC/FbaB aldolase family. DeoC type 1 subfamily.</text>
</comment>
<dbReference type="STRING" id="478744.SAMN05444359_13326"/>
<evidence type="ECO:0000256" key="4">
    <source>
        <dbReference type="ARBA" id="ARBA00023270"/>
    </source>
</evidence>
<proteinExistence type="inferred from homology"/>
<dbReference type="InterPro" id="IPR028581">
    <property type="entry name" value="DeoC_typeI"/>
</dbReference>
<dbReference type="FunFam" id="3.20.20.70:FF:000044">
    <property type="entry name" value="Deoxyribose-phosphate aldolase"/>
    <property type="match status" value="1"/>
</dbReference>
<comment type="function">
    <text evidence="6 7">Catalyzes a reversible aldol reaction between acetaldehyde and D-glyceraldehyde 3-phosphate to generate 2-deoxy-D-ribose 5-phosphate.</text>
</comment>
<comment type="subcellular location">
    <subcellularLocation>
        <location evidence="7">Cytoplasm</location>
    </subcellularLocation>
</comment>
<dbReference type="AlphaFoldDB" id="A0A1H9N2I5"/>
<evidence type="ECO:0000256" key="2">
    <source>
        <dbReference type="ARBA" id="ARBA00022490"/>
    </source>
</evidence>
<dbReference type="PANTHER" id="PTHR10889">
    <property type="entry name" value="DEOXYRIBOSE-PHOSPHATE ALDOLASE"/>
    <property type="match status" value="1"/>
</dbReference>
<sequence length="210" mass="22601">MNEIIDHTFLAADCTESDVDRVCREAVENGFYAVCIPPFFVGRASKKLQGSMVKLATVVAFPYGYADTAVKVQEIRRAMEEGADELDIVINLSAVKSADWAFVASDLAAVATTVRLKGKVSKIIIEIGSLTDEEKRKVCDICNEIKPDYVKTSTGTRKGATVEDVRFMRSALHPDIRIKASGGIRTKAAATALVEAGADRIGTSAGLTII</sequence>
<dbReference type="SUPFAM" id="SSF51569">
    <property type="entry name" value="Aldolase"/>
    <property type="match status" value="1"/>
</dbReference>
<dbReference type="PIRSF" id="PIRSF001357">
    <property type="entry name" value="DeoC"/>
    <property type="match status" value="1"/>
</dbReference>
<dbReference type="InterPro" id="IPR011343">
    <property type="entry name" value="DeoC"/>
</dbReference>
<dbReference type="FunCoup" id="A0A1H9N2I5">
    <property type="interactions" value="291"/>
</dbReference>
<dbReference type="EMBL" id="FOFB01000033">
    <property type="protein sequence ID" value="SER30144.1"/>
    <property type="molecule type" value="Genomic_DNA"/>
</dbReference>
<dbReference type="OrthoDB" id="9778711at2"/>
<dbReference type="Gene3D" id="3.20.20.70">
    <property type="entry name" value="Aldolase class I"/>
    <property type="match status" value="1"/>
</dbReference>
<dbReference type="GO" id="GO:0016052">
    <property type="term" value="P:carbohydrate catabolic process"/>
    <property type="evidence" value="ECO:0007669"/>
    <property type="project" value="TreeGrafter"/>
</dbReference>
<evidence type="ECO:0000256" key="7">
    <source>
        <dbReference type="HAMAP-Rule" id="MF_00114"/>
    </source>
</evidence>
<dbReference type="Pfam" id="PF01791">
    <property type="entry name" value="DeoC"/>
    <property type="match status" value="1"/>
</dbReference>
<dbReference type="EC" id="4.1.2.4" evidence="7"/>
<dbReference type="RefSeq" id="WP_090172710.1">
    <property type="nucleotide sequence ID" value="NZ_FOFB01000033.1"/>
</dbReference>
<dbReference type="HAMAP" id="MF_00114">
    <property type="entry name" value="DeoC_type1"/>
    <property type="match status" value="1"/>
</dbReference>
<dbReference type="GO" id="GO:0005737">
    <property type="term" value="C:cytoplasm"/>
    <property type="evidence" value="ECO:0007669"/>
    <property type="project" value="UniProtKB-SubCell"/>
</dbReference>
<feature type="active site" description="Proton donor/acceptor" evidence="7">
    <location>
        <position position="179"/>
    </location>
</feature>
<comment type="catalytic activity">
    <reaction evidence="5 7">
        <text>2-deoxy-D-ribose 5-phosphate = D-glyceraldehyde 3-phosphate + acetaldehyde</text>
        <dbReference type="Rhea" id="RHEA:12821"/>
        <dbReference type="ChEBI" id="CHEBI:15343"/>
        <dbReference type="ChEBI" id="CHEBI:59776"/>
        <dbReference type="ChEBI" id="CHEBI:62877"/>
        <dbReference type="EC" id="4.1.2.4"/>
    </reaction>
</comment>
<feature type="active site" description="Proton donor/acceptor" evidence="7">
    <location>
        <position position="87"/>
    </location>
</feature>
<dbReference type="GO" id="GO:0009264">
    <property type="term" value="P:deoxyribonucleotide catabolic process"/>
    <property type="evidence" value="ECO:0007669"/>
    <property type="project" value="UniProtKB-UniRule"/>
</dbReference>
<dbReference type="InterPro" id="IPR013785">
    <property type="entry name" value="Aldolase_TIM"/>
</dbReference>
<dbReference type="Proteomes" id="UP000199021">
    <property type="component" value="Unassembled WGS sequence"/>
</dbReference>
<keyword evidence="9" id="KW-1185">Reference proteome</keyword>
<evidence type="ECO:0000313" key="9">
    <source>
        <dbReference type="Proteomes" id="UP000199021"/>
    </source>
</evidence>
<name>A0A1H9N2I5_9BACT</name>
<keyword evidence="3 7" id="KW-0456">Lyase</keyword>
<evidence type="ECO:0000256" key="5">
    <source>
        <dbReference type="ARBA" id="ARBA00048791"/>
    </source>
</evidence>
<dbReference type="SMART" id="SM01133">
    <property type="entry name" value="DeoC"/>
    <property type="match status" value="1"/>
</dbReference>
<dbReference type="InterPro" id="IPR002915">
    <property type="entry name" value="DeoC/FbaB/LacD_aldolase"/>
</dbReference>
<organism evidence="8 9">
    <name type="scientific">Neolewinella agarilytica</name>
    <dbReference type="NCBI Taxonomy" id="478744"/>
    <lineage>
        <taxon>Bacteria</taxon>
        <taxon>Pseudomonadati</taxon>
        <taxon>Bacteroidota</taxon>
        <taxon>Saprospiria</taxon>
        <taxon>Saprospirales</taxon>
        <taxon>Lewinellaceae</taxon>
        <taxon>Neolewinella</taxon>
    </lineage>
</organism>
<dbReference type="NCBIfam" id="TIGR00126">
    <property type="entry name" value="deoC"/>
    <property type="match status" value="1"/>
</dbReference>
<dbReference type="CDD" id="cd00959">
    <property type="entry name" value="DeoC"/>
    <property type="match status" value="1"/>
</dbReference>
<accession>A0A1H9N2I5</accession>
<protein>
    <recommendedName>
        <fullName evidence="7">Deoxyribose-phosphate aldolase</fullName>
        <shortName evidence="7">DERA</shortName>
        <ecNumber evidence="7">4.1.2.4</ecNumber>
    </recommendedName>
    <alternativeName>
        <fullName evidence="7">2-deoxy-D-ribose 5-phosphate aldolase</fullName>
    </alternativeName>
    <alternativeName>
        <fullName evidence="7">Phosphodeoxyriboaldolase</fullName>
        <shortName evidence="7">Deoxyriboaldolase</shortName>
    </alternativeName>
</protein>
<keyword evidence="2 7" id="KW-0963">Cytoplasm</keyword>